<dbReference type="GO" id="GO:0008408">
    <property type="term" value="F:3'-5' exonuclease activity"/>
    <property type="evidence" value="ECO:0007669"/>
    <property type="project" value="InterPro"/>
</dbReference>
<dbReference type="EC" id="2.7.7.7" evidence="2"/>
<feature type="region of interest" description="Disordered" evidence="1">
    <location>
        <begin position="1"/>
        <end position="24"/>
    </location>
</feature>
<dbReference type="InterPro" id="IPR050238">
    <property type="entry name" value="DNA_Rep/Repair_Clamp_Loader"/>
</dbReference>
<keyword evidence="2" id="KW-0808">Transferase</keyword>
<dbReference type="GO" id="GO:0006261">
    <property type="term" value="P:DNA-templated DNA replication"/>
    <property type="evidence" value="ECO:0007669"/>
    <property type="project" value="TreeGrafter"/>
</dbReference>
<comment type="caution">
    <text evidence="2">The sequence shown here is derived from an EMBL/GenBank/DDBJ whole genome shotgun (WGS) entry which is preliminary data.</text>
</comment>
<accession>A0A839HI19</accession>
<organism evidence="2 3">
    <name type="scientific">Aquariibacter albus</name>
    <dbReference type="NCBI Taxonomy" id="2759899"/>
    <lineage>
        <taxon>Bacteria</taxon>
        <taxon>Pseudomonadati</taxon>
        <taxon>Pseudomonadota</taxon>
        <taxon>Betaproteobacteria</taxon>
        <taxon>Burkholderiales</taxon>
        <taxon>Sphaerotilaceae</taxon>
        <taxon>Aquariibacter</taxon>
    </lineage>
</organism>
<proteinExistence type="predicted"/>
<dbReference type="Pfam" id="PF13177">
    <property type="entry name" value="DNA_pol3_delta2"/>
    <property type="match status" value="1"/>
</dbReference>
<sequence>MATASRSTARAARPAAGRPEAAAAPAGAALGLPGGQLPAWLDAAFAQAQGLGEPPALLIHGPAGVGSYELAVALAAAALCETAPGPARPAGRACGHCPGCQTLRAGTHPDLLLLLPEALQGELGWGSGEEAEAAPSAEEGGGKSSRKPSREIRVEALRRAVAFAQQTSSRGGAKIVLVHPAERMNAVAANTLLKTLEEPPPRFRFLLSSAAPQRLLPTVRSRCRSLRLGLPPAEQAQAWLEGQGQSPEAAGLLLAAAGGAPFEALARAGQGLDAALWRELPAEVRAGRSARLAELPLPLLIDALAKLCHDRMRRVLGAAPRFFPADSLGPAGGSPQALRVLSDWARSLRREARQAEHPWHAALALEALLAEARQALADAAAAPPLNSRP</sequence>
<dbReference type="InterPro" id="IPR004622">
    <property type="entry name" value="DNA_pol_HolB"/>
</dbReference>
<dbReference type="Proteomes" id="UP000586093">
    <property type="component" value="Unassembled WGS sequence"/>
</dbReference>
<keyword evidence="3" id="KW-1185">Reference proteome</keyword>
<dbReference type="RefSeq" id="WP_182661563.1">
    <property type="nucleotide sequence ID" value="NZ_JACIVI010000001.1"/>
</dbReference>
<keyword evidence="2" id="KW-0548">Nucleotidyltransferase</keyword>
<dbReference type="EMBL" id="JACIVI010000001">
    <property type="protein sequence ID" value="MBB1161076.1"/>
    <property type="molecule type" value="Genomic_DNA"/>
</dbReference>
<feature type="region of interest" description="Disordered" evidence="1">
    <location>
        <begin position="127"/>
        <end position="150"/>
    </location>
</feature>
<dbReference type="InterPro" id="IPR027417">
    <property type="entry name" value="P-loop_NTPase"/>
</dbReference>
<evidence type="ECO:0000313" key="2">
    <source>
        <dbReference type="EMBL" id="MBB1161076.1"/>
    </source>
</evidence>
<dbReference type="AlphaFoldDB" id="A0A839HI19"/>
<dbReference type="NCBIfam" id="TIGR00678">
    <property type="entry name" value="holB"/>
    <property type="match status" value="1"/>
</dbReference>
<name>A0A839HI19_9BURK</name>
<dbReference type="Gene3D" id="3.40.50.300">
    <property type="entry name" value="P-loop containing nucleotide triphosphate hydrolases"/>
    <property type="match status" value="1"/>
</dbReference>
<feature type="compositionally biased region" description="Low complexity" evidence="1">
    <location>
        <begin position="9"/>
        <end position="24"/>
    </location>
</feature>
<dbReference type="GO" id="GO:0009360">
    <property type="term" value="C:DNA polymerase III complex"/>
    <property type="evidence" value="ECO:0007669"/>
    <property type="project" value="TreeGrafter"/>
</dbReference>
<gene>
    <name evidence="2" type="primary">holB</name>
    <name evidence="2" type="ORF">H4F90_03655</name>
</gene>
<dbReference type="GO" id="GO:0003887">
    <property type="term" value="F:DNA-directed DNA polymerase activity"/>
    <property type="evidence" value="ECO:0007669"/>
    <property type="project" value="UniProtKB-EC"/>
</dbReference>
<dbReference type="SUPFAM" id="SSF52540">
    <property type="entry name" value="P-loop containing nucleoside triphosphate hydrolases"/>
    <property type="match status" value="1"/>
</dbReference>
<protein>
    <submittedName>
        <fullName evidence="2">DNA polymerase III subunit delta</fullName>
        <ecNumber evidence="2">2.7.7.7</ecNumber>
    </submittedName>
</protein>
<evidence type="ECO:0000313" key="3">
    <source>
        <dbReference type="Proteomes" id="UP000586093"/>
    </source>
</evidence>
<evidence type="ECO:0000256" key="1">
    <source>
        <dbReference type="SAM" id="MobiDB-lite"/>
    </source>
</evidence>
<dbReference type="PANTHER" id="PTHR11669">
    <property type="entry name" value="REPLICATION FACTOR C / DNA POLYMERASE III GAMMA-TAU SUBUNIT"/>
    <property type="match status" value="1"/>
</dbReference>
<dbReference type="PANTHER" id="PTHR11669:SF8">
    <property type="entry name" value="DNA POLYMERASE III SUBUNIT DELTA"/>
    <property type="match status" value="1"/>
</dbReference>
<reference evidence="2 3" key="1">
    <citation type="submission" date="2020-08" db="EMBL/GenBank/DDBJ databases">
        <title>Aquariorum lacteus gen. nov., sp. nov., a new member of the family Comamonadaceae, isolated from freshwater aquarium.</title>
        <authorList>
            <person name="Chun S.-J."/>
        </authorList>
    </citation>
    <scope>NUCLEOTIDE SEQUENCE [LARGE SCALE GENOMIC DNA]</scope>
    <source>
        <strain evidence="2 3">SJAQ100</strain>
    </source>
</reference>